<name>A0A6L9UDF4_9HYPH</name>
<dbReference type="InterPro" id="IPR043429">
    <property type="entry name" value="ArtM/GltK/GlnP/TcyL/YhdX-like"/>
</dbReference>
<dbReference type="NCBIfam" id="TIGR01726">
    <property type="entry name" value="HEQRo_perm_3TM"/>
    <property type="match status" value="1"/>
</dbReference>
<keyword evidence="8 10" id="KW-1133">Transmembrane helix</keyword>
<dbReference type="SUPFAM" id="SSF161098">
    <property type="entry name" value="MetI-like"/>
    <property type="match status" value="1"/>
</dbReference>
<feature type="domain" description="ABC transmembrane type-1" evidence="11">
    <location>
        <begin position="160"/>
        <end position="354"/>
    </location>
</feature>
<feature type="transmembrane region" description="Helical" evidence="10">
    <location>
        <begin position="160"/>
        <end position="184"/>
    </location>
</feature>
<keyword evidence="4 10" id="KW-0813">Transport</keyword>
<feature type="transmembrane region" description="Helical" evidence="10">
    <location>
        <begin position="112"/>
        <end position="134"/>
    </location>
</feature>
<sequence>MAKPLDDLVLVAAAGGTTRQTPPLPTAWPVAIAAVLSAASVGIATLAGSDVAALVSVHIRSYGAALAALCVALVLVAPIGRALRTRARSANAWGAGDYIGAREQAAHSRHHAFTAMGITGFLLPFLAIAIFLSINDAVVYKTFLRGDVILASLIDVTKAFGVNVSIAVAAQLLSMLFGLMLAVGRSLQGSSFVLVRGVCIFYVDIFRSLPAIVIIYLVCFGVPLMGIPILSDGEPMVYAIAALSLTYSAYNGEQFRAGLQGIHRSQISAAQSLGIPPGAVLRLIVLPQAIRRIAGPMLGNFIALQKDTALVNIVGIVDAFTQAKIYSANYYNLSSVTVVCILFIAITIPQTRLVDYLVSRADLKEGR</sequence>
<gene>
    <name evidence="12" type="ORF">GR212_31020</name>
</gene>
<keyword evidence="7" id="KW-0029">Amino-acid transport</keyword>
<comment type="similarity">
    <text evidence="3">Belongs to the binding-protein-dependent transport system permease family. HisMQ subfamily.</text>
</comment>
<accession>A0A6L9UDF4</accession>
<evidence type="ECO:0000256" key="9">
    <source>
        <dbReference type="ARBA" id="ARBA00023136"/>
    </source>
</evidence>
<keyword evidence="5" id="KW-1003">Cell membrane</keyword>
<dbReference type="InterPro" id="IPR010065">
    <property type="entry name" value="AA_ABC_transptr_permease_3TM"/>
</dbReference>
<evidence type="ECO:0000313" key="13">
    <source>
        <dbReference type="Proteomes" id="UP000483035"/>
    </source>
</evidence>
<evidence type="ECO:0000313" key="12">
    <source>
        <dbReference type="EMBL" id="NEI73995.1"/>
    </source>
</evidence>
<feature type="transmembrane region" description="Helical" evidence="10">
    <location>
        <begin position="205"/>
        <end position="230"/>
    </location>
</feature>
<dbReference type="RefSeq" id="WP_163992825.1">
    <property type="nucleotide sequence ID" value="NZ_WUEY01000024.1"/>
</dbReference>
<dbReference type="Gene3D" id="1.10.3720.10">
    <property type="entry name" value="MetI-like"/>
    <property type="match status" value="1"/>
</dbReference>
<dbReference type="Proteomes" id="UP000483035">
    <property type="component" value="Unassembled WGS sequence"/>
</dbReference>
<evidence type="ECO:0000256" key="4">
    <source>
        <dbReference type="ARBA" id="ARBA00022448"/>
    </source>
</evidence>
<dbReference type="PROSITE" id="PS50928">
    <property type="entry name" value="ABC_TM1"/>
    <property type="match status" value="1"/>
</dbReference>
<evidence type="ECO:0000256" key="6">
    <source>
        <dbReference type="ARBA" id="ARBA00022692"/>
    </source>
</evidence>
<dbReference type="GO" id="GO:0006865">
    <property type="term" value="P:amino acid transport"/>
    <property type="evidence" value="ECO:0007669"/>
    <property type="project" value="UniProtKB-KW"/>
</dbReference>
<evidence type="ECO:0000256" key="7">
    <source>
        <dbReference type="ARBA" id="ARBA00022970"/>
    </source>
</evidence>
<feature type="transmembrane region" description="Helical" evidence="10">
    <location>
        <begin position="59"/>
        <end position="79"/>
    </location>
</feature>
<dbReference type="EMBL" id="WUEY01000024">
    <property type="protein sequence ID" value="NEI73995.1"/>
    <property type="molecule type" value="Genomic_DNA"/>
</dbReference>
<evidence type="ECO:0000259" key="11">
    <source>
        <dbReference type="PROSITE" id="PS50928"/>
    </source>
</evidence>
<evidence type="ECO:0000256" key="1">
    <source>
        <dbReference type="ARBA" id="ARBA00003159"/>
    </source>
</evidence>
<dbReference type="PANTHER" id="PTHR30614">
    <property type="entry name" value="MEMBRANE COMPONENT OF AMINO ACID ABC TRANSPORTER"/>
    <property type="match status" value="1"/>
</dbReference>
<dbReference type="PANTHER" id="PTHR30614:SF20">
    <property type="entry name" value="GLUTAMINE TRANSPORT SYSTEM PERMEASE PROTEIN GLNP"/>
    <property type="match status" value="1"/>
</dbReference>
<evidence type="ECO:0000256" key="5">
    <source>
        <dbReference type="ARBA" id="ARBA00022475"/>
    </source>
</evidence>
<dbReference type="GO" id="GO:0043190">
    <property type="term" value="C:ATP-binding cassette (ABC) transporter complex"/>
    <property type="evidence" value="ECO:0007669"/>
    <property type="project" value="InterPro"/>
</dbReference>
<evidence type="ECO:0000256" key="10">
    <source>
        <dbReference type="RuleBase" id="RU363032"/>
    </source>
</evidence>
<dbReference type="CDD" id="cd06261">
    <property type="entry name" value="TM_PBP2"/>
    <property type="match status" value="1"/>
</dbReference>
<reference evidence="12 13" key="1">
    <citation type="submission" date="2019-12" db="EMBL/GenBank/DDBJ databases">
        <title>Rhizobium genotypes associated with high levels of biological nitrogen fixation by grain legumes in a temperate-maritime cropping system.</title>
        <authorList>
            <person name="Maluk M."/>
            <person name="Francesc Ferrando Molina F."/>
            <person name="Lopez Del Egido L."/>
            <person name="Lafos M."/>
            <person name="Langarica-Fuentes A."/>
            <person name="Gebre Yohannes G."/>
            <person name="Young M.W."/>
            <person name="Martin P."/>
            <person name="Gantlett R."/>
            <person name="Kenicer G."/>
            <person name="Hawes C."/>
            <person name="Begg G.S."/>
            <person name="Quilliam R.S."/>
            <person name="Squire G.R."/>
            <person name="Poole P.S."/>
            <person name="Young P.W."/>
            <person name="Iannetta P.M."/>
            <person name="James E.K."/>
        </authorList>
    </citation>
    <scope>NUCLEOTIDE SEQUENCE [LARGE SCALE GENOMIC DNA]</scope>
    <source>
        <strain evidence="12 13">JHI1118</strain>
    </source>
</reference>
<evidence type="ECO:0000256" key="3">
    <source>
        <dbReference type="ARBA" id="ARBA00010072"/>
    </source>
</evidence>
<feature type="transmembrane region" description="Helical" evidence="10">
    <location>
        <begin position="330"/>
        <end position="348"/>
    </location>
</feature>
<evidence type="ECO:0000256" key="2">
    <source>
        <dbReference type="ARBA" id="ARBA00004429"/>
    </source>
</evidence>
<comment type="function">
    <text evidence="1">Part of the binding-protein-dependent transport system for glutamine; probably responsible for the translocation of the substrate across the membrane.</text>
</comment>
<keyword evidence="6 10" id="KW-0812">Transmembrane</keyword>
<dbReference type="AlphaFoldDB" id="A0A6L9UDF4"/>
<protein>
    <submittedName>
        <fullName evidence="12">ABC transporter permease subunit</fullName>
    </submittedName>
</protein>
<comment type="caution">
    <text evidence="12">The sequence shown here is derived from an EMBL/GenBank/DDBJ whole genome shotgun (WGS) entry which is preliminary data.</text>
</comment>
<feature type="transmembrane region" description="Helical" evidence="10">
    <location>
        <begin position="27"/>
        <end position="47"/>
    </location>
</feature>
<dbReference type="InterPro" id="IPR000515">
    <property type="entry name" value="MetI-like"/>
</dbReference>
<evidence type="ECO:0000256" key="8">
    <source>
        <dbReference type="ARBA" id="ARBA00022989"/>
    </source>
</evidence>
<proteinExistence type="inferred from homology"/>
<keyword evidence="9 10" id="KW-0472">Membrane</keyword>
<dbReference type="Pfam" id="PF00528">
    <property type="entry name" value="BPD_transp_1"/>
    <property type="match status" value="1"/>
</dbReference>
<organism evidence="12 13">
    <name type="scientific">Rhizobium lusitanum</name>
    <dbReference type="NCBI Taxonomy" id="293958"/>
    <lineage>
        <taxon>Bacteria</taxon>
        <taxon>Pseudomonadati</taxon>
        <taxon>Pseudomonadota</taxon>
        <taxon>Alphaproteobacteria</taxon>
        <taxon>Hyphomicrobiales</taxon>
        <taxon>Rhizobiaceae</taxon>
        <taxon>Rhizobium/Agrobacterium group</taxon>
        <taxon>Rhizobium</taxon>
    </lineage>
</organism>
<comment type="subcellular location">
    <subcellularLocation>
        <location evidence="2">Cell inner membrane</location>
        <topology evidence="2">Multi-pass membrane protein</topology>
    </subcellularLocation>
    <subcellularLocation>
        <location evidence="10">Cell membrane</location>
        <topology evidence="10">Multi-pass membrane protein</topology>
    </subcellularLocation>
</comment>
<dbReference type="GO" id="GO:0022857">
    <property type="term" value="F:transmembrane transporter activity"/>
    <property type="evidence" value="ECO:0007669"/>
    <property type="project" value="InterPro"/>
</dbReference>
<dbReference type="InterPro" id="IPR035906">
    <property type="entry name" value="MetI-like_sf"/>
</dbReference>